<protein>
    <submittedName>
        <fullName evidence="2">NAD(P)-dependent dehydrogenase (Short-subunit alcohol dehydrogenase family)</fullName>
    </submittedName>
</protein>
<evidence type="ECO:0000313" key="3">
    <source>
        <dbReference type="Proteomes" id="UP001549257"/>
    </source>
</evidence>
<dbReference type="Gene3D" id="3.40.50.720">
    <property type="entry name" value="NAD(P)-binding Rossmann-like Domain"/>
    <property type="match status" value="1"/>
</dbReference>
<dbReference type="PRINTS" id="PR00081">
    <property type="entry name" value="GDHRDH"/>
</dbReference>
<comment type="caution">
    <text evidence="2">The sequence shown here is derived from an EMBL/GenBank/DDBJ whole genome shotgun (WGS) entry which is preliminary data.</text>
</comment>
<gene>
    <name evidence="2" type="ORF">ABIE21_000734</name>
</gene>
<dbReference type="EMBL" id="JBEPSJ010000001">
    <property type="protein sequence ID" value="MET4581244.1"/>
    <property type="molecule type" value="Genomic_DNA"/>
</dbReference>
<dbReference type="InterPro" id="IPR036291">
    <property type="entry name" value="NAD(P)-bd_dom_sf"/>
</dbReference>
<evidence type="ECO:0000256" key="1">
    <source>
        <dbReference type="ARBA" id="ARBA00006484"/>
    </source>
</evidence>
<dbReference type="InterPro" id="IPR050259">
    <property type="entry name" value="SDR"/>
</dbReference>
<reference evidence="2 3" key="1">
    <citation type="submission" date="2024-06" db="EMBL/GenBank/DDBJ databases">
        <title>Sorghum-associated microbial communities from plants grown in Nebraska, USA.</title>
        <authorList>
            <person name="Schachtman D."/>
        </authorList>
    </citation>
    <scope>NUCLEOTIDE SEQUENCE [LARGE SCALE GENOMIC DNA]</scope>
    <source>
        <strain evidence="2 3">2857</strain>
    </source>
</reference>
<dbReference type="NCBIfam" id="NF009384">
    <property type="entry name" value="PRK12743.1"/>
    <property type="match status" value="1"/>
</dbReference>
<dbReference type="RefSeq" id="WP_354023428.1">
    <property type="nucleotide sequence ID" value="NZ_JBEPSJ010000001.1"/>
</dbReference>
<keyword evidence="3" id="KW-1185">Reference proteome</keyword>
<accession>A0ABV2QJL2</accession>
<dbReference type="Pfam" id="PF13561">
    <property type="entry name" value="adh_short_C2"/>
    <property type="match status" value="1"/>
</dbReference>
<comment type="similarity">
    <text evidence="1">Belongs to the short-chain dehydrogenases/reductases (SDR) family.</text>
</comment>
<dbReference type="InterPro" id="IPR002347">
    <property type="entry name" value="SDR_fam"/>
</dbReference>
<dbReference type="PANTHER" id="PTHR42879:SF2">
    <property type="entry name" value="3-OXOACYL-[ACYL-CARRIER-PROTEIN] REDUCTASE FABG"/>
    <property type="match status" value="1"/>
</dbReference>
<dbReference type="PRINTS" id="PR00080">
    <property type="entry name" value="SDRFAMILY"/>
</dbReference>
<name>A0ABV2QJL2_9MICO</name>
<proteinExistence type="inferred from homology"/>
<evidence type="ECO:0000313" key="2">
    <source>
        <dbReference type="EMBL" id="MET4581244.1"/>
    </source>
</evidence>
<dbReference type="Proteomes" id="UP001549257">
    <property type="component" value="Unassembled WGS sequence"/>
</dbReference>
<dbReference type="SUPFAM" id="SSF51735">
    <property type="entry name" value="NAD(P)-binding Rossmann-fold domains"/>
    <property type="match status" value="1"/>
</dbReference>
<organism evidence="2 3">
    <name type="scientific">Conyzicola nivalis</name>
    <dbReference type="NCBI Taxonomy" id="1477021"/>
    <lineage>
        <taxon>Bacteria</taxon>
        <taxon>Bacillati</taxon>
        <taxon>Actinomycetota</taxon>
        <taxon>Actinomycetes</taxon>
        <taxon>Micrococcales</taxon>
        <taxon>Microbacteriaceae</taxon>
        <taxon>Conyzicola</taxon>
    </lineage>
</organism>
<dbReference type="PANTHER" id="PTHR42879">
    <property type="entry name" value="3-OXOACYL-(ACYL-CARRIER-PROTEIN) REDUCTASE"/>
    <property type="match status" value="1"/>
</dbReference>
<sequence length="271" mass="28511">MFNRQIRVFDPRFAIVTGSDSGIGRETAVALAEAGMDVGITWHSDEEGAEQTARLVRGEGRRAVVTQLDTSNLEACGDEIDNLAKDLGGLDVFVNNAGLGQHTPFLELGLDDWREIIATDLDGAFVCMQRAARIMVEAAAGGRIIAVTSVHEHQPRVGSSAYDAAKHGLGGLVKSLALELGQFGITANSVAPGEISTPMNNAEAEDAAKTHRPGIPIGRPGHPREIADVIAFLASPKASYVTGASFVADGGMLQMGPQGGSHLTTDDWREG</sequence>